<dbReference type="Proteomes" id="UP001221366">
    <property type="component" value="Unassembled WGS sequence"/>
</dbReference>
<name>A0ABT5XY74_9FLAO</name>
<evidence type="ECO:0000313" key="1">
    <source>
        <dbReference type="EMBL" id="MDF0716095.1"/>
    </source>
</evidence>
<dbReference type="EMBL" id="JARFVB010000003">
    <property type="protein sequence ID" value="MDF0716095.1"/>
    <property type="molecule type" value="Genomic_DNA"/>
</dbReference>
<protein>
    <submittedName>
        <fullName evidence="1">Uncharacterized protein</fullName>
    </submittedName>
</protein>
<keyword evidence="2" id="KW-1185">Reference proteome</keyword>
<comment type="caution">
    <text evidence="1">The sequence shown here is derived from an EMBL/GenBank/DDBJ whole genome shotgun (WGS) entry which is preliminary data.</text>
</comment>
<organism evidence="1 2">
    <name type="scientific">Flagellimonas yonaguniensis</name>
    <dbReference type="NCBI Taxonomy" id="3031325"/>
    <lineage>
        <taxon>Bacteria</taxon>
        <taxon>Pseudomonadati</taxon>
        <taxon>Bacteroidota</taxon>
        <taxon>Flavobacteriia</taxon>
        <taxon>Flavobacteriales</taxon>
        <taxon>Flavobacteriaceae</taxon>
        <taxon>Flagellimonas</taxon>
    </lineage>
</organism>
<dbReference type="RefSeq" id="WP_275615334.1">
    <property type="nucleotide sequence ID" value="NZ_JARFVB010000003.1"/>
</dbReference>
<accession>A0ABT5XY74</accession>
<gene>
    <name evidence="1" type="ORF">PY092_08060</name>
</gene>
<proteinExistence type="predicted"/>
<evidence type="ECO:0000313" key="2">
    <source>
        <dbReference type="Proteomes" id="UP001221366"/>
    </source>
</evidence>
<reference evidence="1 2" key="1">
    <citation type="submission" date="2023-03" db="EMBL/GenBank/DDBJ databases">
        <title>Muricauda XX sp. nov. and Muricauda XXX sp. nov., two novel species isolated from Okinawa Trough.</title>
        <authorList>
            <person name="Cao W."/>
            <person name="Deng X."/>
        </authorList>
    </citation>
    <scope>NUCLEOTIDE SEQUENCE [LARGE SCALE GENOMIC DNA]</scope>
    <source>
        <strain evidence="1 2">334s03</strain>
    </source>
</reference>
<sequence length="43" mass="4897">MADRQTQGKILEWEGNGIKSDIGNDFMPSLVREIFSGFIFGQY</sequence>